<accession>A0A3S2UYD0</accession>
<dbReference type="InterPro" id="IPR036412">
    <property type="entry name" value="HAD-like_sf"/>
</dbReference>
<dbReference type="Gene3D" id="3.40.50.1000">
    <property type="entry name" value="HAD superfamily/HAD-like"/>
    <property type="match status" value="1"/>
</dbReference>
<dbReference type="InterPro" id="IPR006379">
    <property type="entry name" value="HAD-SF_hydro_IIB"/>
</dbReference>
<name>A0A3S2UYD0_9BACI</name>
<dbReference type="NCBIfam" id="TIGR01484">
    <property type="entry name" value="HAD-SF-IIB"/>
    <property type="match status" value="1"/>
</dbReference>
<reference evidence="1 2" key="1">
    <citation type="submission" date="2019-01" db="EMBL/GenBank/DDBJ databases">
        <title>Bacillus sp. M5HDSG1-1, whole genome shotgun sequence.</title>
        <authorList>
            <person name="Tuo L."/>
        </authorList>
    </citation>
    <scope>NUCLEOTIDE SEQUENCE [LARGE SCALE GENOMIC DNA]</scope>
    <source>
        <strain evidence="1 2">M5HDSG1-1</strain>
    </source>
</reference>
<evidence type="ECO:0000313" key="1">
    <source>
        <dbReference type="EMBL" id="RVT66935.1"/>
    </source>
</evidence>
<comment type="caution">
    <text evidence="1">The sequence shown here is derived from an EMBL/GenBank/DDBJ whole genome shotgun (WGS) entry which is preliminary data.</text>
</comment>
<dbReference type="SFLD" id="SFLDS00003">
    <property type="entry name" value="Haloacid_Dehalogenase"/>
    <property type="match status" value="1"/>
</dbReference>
<dbReference type="AlphaFoldDB" id="A0A3S2UYD0"/>
<dbReference type="SUPFAM" id="SSF56784">
    <property type="entry name" value="HAD-like"/>
    <property type="match status" value="1"/>
</dbReference>
<dbReference type="Proteomes" id="UP000288024">
    <property type="component" value="Unassembled WGS sequence"/>
</dbReference>
<dbReference type="GO" id="GO:0016791">
    <property type="term" value="F:phosphatase activity"/>
    <property type="evidence" value="ECO:0007669"/>
    <property type="project" value="TreeGrafter"/>
</dbReference>
<proteinExistence type="predicted"/>
<dbReference type="NCBIfam" id="TIGR00099">
    <property type="entry name" value="Cof-subfamily"/>
    <property type="match status" value="1"/>
</dbReference>
<dbReference type="InterPro" id="IPR023214">
    <property type="entry name" value="HAD_sf"/>
</dbReference>
<dbReference type="PANTHER" id="PTHR10000">
    <property type="entry name" value="PHOSPHOSERINE PHOSPHATASE"/>
    <property type="match status" value="1"/>
</dbReference>
<dbReference type="GO" id="GO:0005829">
    <property type="term" value="C:cytosol"/>
    <property type="evidence" value="ECO:0007669"/>
    <property type="project" value="TreeGrafter"/>
</dbReference>
<dbReference type="EMBL" id="RZTZ01000001">
    <property type="protein sequence ID" value="RVT66935.1"/>
    <property type="molecule type" value="Genomic_DNA"/>
</dbReference>
<dbReference type="GO" id="GO:0000287">
    <property type="term" value="F:magnesium ion binding"/>
    <property type="evidence" value="ECO:0007669"/>
    <property type="project" value="TreeGrafter"/>
</dbReference>
<dbReference type="RefSeq" id="WP_127734267.1">
    <property type="nucleotide sequence ID" value="NZ_RZTZ01000001.1"/>
</dbReference>
<dbReference type="Pfam" id="PF08282">
    <property type="entry name" value="Hydrolase_3"/>
    <property type="match status" value="1"/>
</dbReference>
<organism evidence="1 2">
    <name type="scientific">Niallia taxi</name>
    <dbReference type="NCBI Taxonomy" id="2499688"/>
    <lineage>
        <taxon>Bacteria</taxon>
        <taxon>Bacillati</taxon>
        <taxon>Bacillota</taxon>
        <taxon>Bacilli</taxon>
        <taxon>Bacillales</taxon>
        <taxon>Bacillaceae</taxon>
        <taxon>Niallia</taxon>
    </lineage>
</organism>
<gene>
    <name evidence="1" type="ORF">EM808_00095</name>
</gene>
<keyword evidence="2" id="KW-1185">Reference proteome</keyword>
<dbReference type="PROSITE" id="PS01228">
    <property type="entry name" value="COF_1"/>
    <property type="match status" value="1"/>
</dbReference>
<protein>
    <submittedName>
        <fullName evidence="1">HAD family hydrolase</fullName>
    </submittedName>
</protein>
<dbReference type="Gene3D" id="3.30.1240.10">
    <property type="match status" value="1"/>
</dbReference>
<dbReference type="PANTHER" id="PTHR10000:SF25">
    <property type="entry name" value="PHOSPHATASE YKRA-RELATED"/>
    <property type="match status" value="1"/>
</dbReference>
<dbReference type="SFLD" id="SFLDG01140">
    <property type="entry name" value="C2.B:_Phosphomannomutase_and_P"/>
    <property type="match status" value="1"/>
</dbReference>
<dbReference type="InterPro" id="IPR000150">
    <property type="entry name" value="Cof"/>
</dbReference>
<sequence length="279" mass="31135">MQKIIFLDIDGTLVNEKGMIPESAKLAVRKARENGHIIYLCTGRSRGEIFDDILSVGFDGLIGGAGCYIEVEQEALFHEKFKKSDAQQIIDFFYQKGIDFYLETNIGLFASEGCKQNVFGFIEKLKTNNPEFLKEIEKGIVPFYEALMEGEELIREDINKIVFLDSATPIDAVMQEFEARYTVIPSTVSVFGSNSGEISLLGINKATAIEKVLARLNITKENAFAYGDSFNDIEMLQFVQHGIAMGNAHEKVKCVADDVTETVDENGIYNSFEKYGLIG</sequence>
<evidence type="ECO:0000313" key="2">
    <source>
        <dbReference type="Proteomes" id="UP000288024"/>
    </source>
</evidence>
<keyword evidence="1" id="KW-0378">Hydrolase</keyword>